<dbReference type="OrthoDB" id="9792989at2"/>
<accession>K0J320</accession>
<dbReference type="SUPFAM" id="SSF53335">
    <property type="entry name" value="S-adenosyl-L-methionine-dependent methyltransferases"/>
    <property type="match status" value="1"/>
</dbReference>
<keyword evidence="2" id="KW-1185">Reference proteome</keyword>
<dbReference type="RefSeq" id="WP_015009601.1">
    <property type="nucleotide sequence ID" value="NC_018704.1"/>
</dbReference>
<evidence type="ECO:0000313" key="1">
    <source>
        <dbReference type="EMBL" id="BAM46996.1"/>
    </source>
</evidence>
<gene>
    <name evidence="1" type="ordered locus">AXY_08640</name>
</gene>
<dbReference type="InterPro" id="IPR010719">
    <property type="entry name" value="MnmM_MeTrfase"/>
</dbReference>
<reference evidence="1 2" key="1">
    <citation type="submission" date="2011-01" db="EMBL/GenBank/DDBJ databases">
        <title>Whole genome sequence of Amphibacillus xylinus NBRC 15112.</title>
        <authorList>
            <person name="Nakazawa H."/>
            <person name="Katano Y."/>
            <person name="Nakamura S."/>
            <person name="Sasagawa M."/>
            <person name="Fukada J."/>
            <person name="Arai T."/>
            <person name="Sasakura N."/>
            <person name="Mochizuki D."/>
            <person name="Hosoyama A."/>
            <person name="Harada K."/>
            <person name="Horikawa H."/>
            <person name="Kato Y."/>
            <person name="Harada T."/>
            <person name="Sasaki K."/>
            <person name="Sekiguchi M."/>
            <person name="Hodoyama M."/>
            <person name="Nishiko R."/>
            <person name="Narita H."/>
            <person name="Hanamaki A."/>
            <person name="Hata C."/>
            <person name="Konno Y."/>
            <person name="Niimura Y."/>
            <person name="Yamazaki S."/>
            <person name="Fujita N."/>
        </authorList>
    </citation>
    <scope>NUCLEOTIDE SEQUENCE [LARGE SCALE GENOMIC DNA]</scope>
    <source>
        <strain evidence="2">ATCC 51415 / DSM 6626 / JCM 7361 / LMG 17667 / NBRC 15112 / Ep01</strain>
    </source>
</reference>
<dbReference type="PANTHER" id="PTHR35276:SF1">
    <property type="entry name" value="TRNA (MNM(5)S(2)U34)-METHYLTRANSFERASE, CHLOROPLASTIC"/>
    <property type="match status" value="1"/>
</dbReference>
<name>K0J320_AMPXN</name>
<evidence type="ECO:0000313" key="2">
    <source>
        <dbReference type="Proteomes" id="UP000006294"/>
    </source>
</evidence>
<dbReference type="Proteomes" id="UP000006294">
    <property type="component" value="Chromosome"/>
</dbReference>
<proteinExistence type="predicted"/>
<dbReference type="EMBL" id="AP012050">
    <property type="protein sequence ID" value="BAM46996.1"/>
    <property type="molecule type" value="Genomic_DNA"/>
</dbReference>
<protein>
    <recommendedName>
        <fullName evidence="3">rRNA methyltransferase</fullName>
    </recommendedName>
</protein>
<dbReference type="AlphaFoldDB" id="K0J320"/>
<dbReference type="HOGENOM" id="CLU_079190_1_0_9"/>
<dbReference type="InterPro" id="IPR029063">
    <property type="entry name" value="SAM-dependent_MTases_sf"/>
</dbReference>
<dbReference type="eggNOG" id="COG2265">
    <property type="taxonomic scope" value="Bacteria"/>
</dbReference>
<dbReference type="KEGG" id="axl:AXY_08640"/>
<evidence type="ECO:0008006" key="3">
    <source>
        <dbReference type="Google" id="ProtNLM"/>
    </source>
</evidence>
<dbReference type="PATRIC" id="fig|698758.3.peg.858"/>
<dbReference type="Gene3D" id="3.40.50.150">
    <property type="entry name" value="Vaccinia Virus protein VP39"/>
    <property type="match status" value="1"/>
</dbReference>
<dbReference type="PANTHER" id="PTHR35276">
    <property type="entry name" value="S-ADENOSYL-L-METHIONINE-DEPENDENT METHYLTRANSFERASES SUPERFAMILY PROTEIN"/>
    <property type="match status" value="1"/>
</dbReference>
<sequence length="193" mass="21469">MLKRVIPFAHHLIEQAVQPGDCVVDATCGNGHDTVMLSRATGDLGKVYAFDIQAEAIENTKKRLADESITNVELIHDSHDRIGYYIDQTENQQIGAAIFNLGYLPGSDKSVITKPNHTIDAIQQIIDRLKLGGLIVCVVYHGHPGGKEEKDALLEYVKQLDQKIFNCISYGFINQKNNPPFVIAIEKKSDRLN</sequence>
<dbReference type="CDD" id="cd02440">
    <property type="entry name" value="AdoMet_MTases"/>
    <property type="match status" value="1"/>
</dbReference>
<organism evidence="1 2">
    <name type="scientific">Amphibacillus xylanus (strain ATCC 51415 / DSM 6626 / JCM 7361 / LMG 17667 / NBRC 15112 / Ep01)</name>
    <dbReference type="NCBI Taxonomy" id="698758"/>
    <lineage>
        <taxon>Bacteria</taxon>
        <taxon>Bacillati</taxon>
        <taxon>Bacillota</taxon>
        <taxon>Bacilli</taxon>
        <taxon>Bacillales</taxon>
        <taxon>Bacillaceae</taxon>
        <taxon>Amphibacillus</taxon>
    </lineage>
</organism>
<dbReference type="STRING" id="698758.AXY_08640"/>
<dbReference type="Pfam" id="PF06962">
    <property type="entry name" value="rRNA_methylase"/>
    <property type="match status" value="1"/>
</dbReference>